<evidence type="ECO:0000259" key="1">
    <source>
        <dbReference type="Pfam" id="PF07603"/>
    </source>
</evidence>
<protein>
    <recommendedName>
        <fullName evidence="1">Lcl C-terminal domain-containing protein</fullName>
    </recommendedName>
</protein>
<accession>A0A3B0V8W1</accession>
<reference evidence="2" key="1">
    <citation type="submission" date="2018-06" db="EMBL/GenBank/DDBJ databases">
        <authorList>
            <person name="Zhirakovskaya E."/>
        </authorList>
    </citation>
    <scope>NUCLEOTIDE SEQUENCE</scope>
</reference>
<dbReference type="InterPro" id="IPR011460">
    <property type="entry name" value="Lcl_C"/>
</dbReference>
<dbReference type="Pfam" id="PF07603">
    <property type="entry name" value="Lcl_C"/>
    <property type="match status" value="1"/>
</dbReference>
<dbReference type="AlphaFoldDB" id="A0A3B0V8W1"/>
<proteinExistence type="predicted"/>
<dbReference type="EMBL" id="UOEY01000028">
    <property type="protein sequence ID" value="VAW36753.1"/>
    <property type="molecule type" value="Genomic_DNA"/>
</dbReference>
<sequence length="317" mass="35790">MGLFSKLDLAGTPTIDWEMTPDYAFGTFESWGGTERIRSKSERFYYFFVDDWGKEPKLCLMERGIKHARIVAEILAPRDKIQRCVDSQGKVAPFEKSFAIDGVLKKWLLTNVFDGDDDSMVVPLEAERQEVGGETGLPGRDEPGPAVSLISLPDQPAEMSEADVAALAVEYNFFDRDHNKSGNFVHSLVDNGDNLTVSDRTTGLMWQRQGFDIMSHRMLRREAAGLNNTKFAGHSGWRLPTMAEAMSLMERTKNEHGQYLHRCFSPHQPFIFVAATRKPGGYWFVDYKQARIFWASGTIPGGFGRLCRRDHDIGLNP</sequence>
<name>A0A3B0V8W1_9ZZZZ</name>
<evidence type="ECO:0000313" key="2">
    <source>
        <dbReference type="EMBL" id="VAW36753.1"/>
    </source>
</evidence>
<organism evidence="2">
    <name type="scientific">hydrothermal vent metagenome</name>
    <dbReference type="NCBI Taxonomy" id="652676"/>
    <lineage>
        <taxon>unclassified sequences</taxon>
        <taxon>metagenomes</taxon>
        <taxon>ecological metagenomes</taxon>
    </lineage>
</organism>
<dbReference type="NCBIfam" id="NF045682">
    <property type="entry name" value="DVU0772_fam"/>
    <property type="match status" value="1"/>
</dbReference>
<dbReference type="InterPro" id="IPR059223">
    <property type="entry name" value="DVU0772-like"/>
</dbReference>
<feature type="domain" description="Lcl C-terminal" evidence="1">
    <location>
        <begin position="196"/>
        <end position="296"/>
    </location>
</feature>
<gene>
    <name evidence="2" type="ORF">MNBD_DELTA04-1447</name>
</gene>